<keyword evidence="4" id="KW-1185">Reference proteome</keyword>
<organism evidence="3 4">
    <name type="scientific">Heterobasidion irregulare (strain TC 32-1)</name>
    <dbReference type="NCBI Taxonomy" id="747525"/>
    <lineage>
        <taxon>Eukaryota</taxon>
        <taxon>Fungi</taxon>
        <taxon>Dikarya</taxon>
        <taxon>Basidiomycota</taxon>
        <taxon>Agaricomycotina</taxon>
        <taxon>Agaricomycetes</taxon>
        <taxon>Russulales</taxon>
        <taxon>Bondarzewiaceae</taxon>
        <taxon>Heterobasidion</taxon>
        <taxon>Heterobasidion annosum species complex</taxon>
    </lineage>
</organism>
<dbReference type="EMBL" id="KI925458">
    <property type="protein sequence ID" value="ETW81769.1"/>
    <property type="molecule type" value="Genomic_DNA"/>
</dbReference>
<dbReference type="HOGENOM" id="CLU_025949_0_0_1"/>
<evidence type="ECO:0000256" key="1">
    <source>
        <dbReference type="SAM" id="MobiDB-lite"/>
    </source>
</evidence>
<feature type="transmembrane region" description="Helical" evidence="2">
    <location>
        <begin position="257"/>
        <end position="279"/>
    </location>
</feature>
<accession>W4K7N4</accession>
<reference evidence="3 4" key="1">
    <citation type="journal article" date="2012" name="New Phytol.">
        <title>Insight into trade-off between wood decay and parasitism from the genome of a fungal forest pathogen.</title>
        <authorList>
            <person name="Olson A."/>
            <person name="Aerts A."/>
            <person name="Asiegbu F."/>
            <person name="Belbahri L."/>
            <person name="Bouzid O."/>
            <person name="Broberg A."/>
            <person name="Canback B."/>
            <person name="Coutinho P.M."/>
            <person name="Cullen D."/>
            <person name="Dalman K."/>
            <person name="Deflorio G."/>
            <person name="van Diepen L.T."/>
            <person name="Dunand C."/>
            <person name="Duplessis S."/>
            <person name="Durling M."/>
            <person name="Gonthier P."/>
            <person name="Grimwood J."/>
            <person name="Fossdal C.G."/>
            <person name="Hansson D."/>
            <person name="Henrissat B."/>
            <person name="Hietala A."/>
            <person name="Himmelstrand K."/>
            <person name="Hoffmeister D."/>
            <person name="Hogberg N."/>
            <person name="James T.Y."/>
            <person name="Karlsson M."/>
            <person name="Kohler A."/>
            <person name="Kues U."/>
            <person name="Lee Y.H."/>
            <person name="Lin Y.C."/>
            <person name="Lind M."/>
            <person name="Lindquist E."/>
            <person name="Lombard V."/>
            <person name="Lucas S."/>
            <person name="Lunden K."/>
            <person name="Morin E."/>
            <person name="Murat C."/>
            <person name="Park J."/>
            <person name="Raffaello T."/>
            <person name="Rouze P."/>
            <person name="Salamov A."/>
            <person name="Schmutz J."/>
            <person name="Solheim H."/>
            <person name="Stahlberg J."/>
            <person name="Velez H."/>
            <person name="de Vries R.P."/>
            <person name="Wiebenga A."/>
            <person name="Woodward S."/>
            <person name="Yakovlev I."/>
            <person name="Garbelotto M."/>
            <person name="Martin F."/>
            <person name="Grigoriev I.V."/>
            <person name="Stenlid J."/>
        </authorList>
    </citation>
    <scope>NUCLEOTIDE SEQUENCE [LARGE SCALE GENOMIC DNA]</scope>
    <source>
        <strain evidence="3 4">TC 32-1</strain>
    </source>
</reference>
<dbReference type="STRING" id="747525.W4K7N4"/>
<gene>
    <name evidence="3" type="ORF">HETIRDRAFT_173445</name>
</gene>
<dbReference type="OrthoDB" id="3261666at2759"/>
<keyword evidence="2" id="KW-1133">Transmembrane helix</keyword>
<dbReference type="RefSeq" id="XP_009546376.1">
    <property type="nucleotide sequence ID" value="XM_009548081.1"/>
</dbReference>
<name>W4K7N4_HETIT</name>
<dbReference type="Proteomes" id="UP000030671">
    <property type="component" value="Unassembled WGS sequence"/>
</dbReference>
<evidence type="ECO:0000313" key="3">
    <source>
        <dbReference type="EMBL" id="ETW81769.1"/>
    </source>
</evidence>
<sequence>MAQPIYYPNPPLAGRPPFATDEPDSVYAQPRQQQTWMREPQVDPNARSSAYNHYDQYLDGNQSNHNLNYNEDDRQHNKHAALAAATQQQQSVPLAAPRPGYPAPIAALNLSRPSPTATPDGRQAANSDMPHLPPGLRPSGGANGASRPQPALLAIPPPAPISVPSTPHPLPPTMTPIQPIFARPAKGSAPRDVKWGAEPIIRGNSEETLLPKRGEKGDDFWRRFSMIANEENKKPSTQKKSAWLRKTENGTSRLSRWVWVIGFFLLCIGLGVGLGWYLSHNKPAHQLPKAFGGSANETLTAGTAPATVAGGAKSASSLHVSPTHTVARRDAFPGPMPTGSTMQLIHITHNFGESHNTTNRHARRHLSRMDLH</sequence>
<feature type="compositionally biased region" description="Polar residues" evidence="1">
    <location>
        <begin position="59"/>
        <end position="69"/>
    </location>
</feature>
<evidence type="ECO:0000313" key="4">
    <source>
        <dbReference type="Proteomes" id="UP000030671"/>
    </source>
</evidence>
<protein>
    <submittedName>
        <fullName evidence="3">Uncharacterized protein</fullName>
    </submittedName>
</protein>
<proteinExistence type="predicted"/>
<evidence type="ECO:0000256" key="2">
    <source>
        <dbReference type="SAM" id="Phobius"/>
    </source>
</evidence>
<dbReference type="KEGG" id="hir:HETIRDRAFT_173445"/>
<feature type="region of interest" description="Disordered" evidence="1">
    <location>
        <begin position="1"/>
        <end position="156"/>
    </location>
</feature>
<dbReference type="AlphaFoldDB" id="W4K7N4"/>
<feature type="region of interest" description="Disordered" evidence="1">
    <location>
        <begin position="352"/>
        <end position="372"/>
    </location>
</feature>
<keyword evidence="2" id="KW-0472">Membrane</keyword>
<dbReference type="InParanoid" id="W4K7N4"/>
<feature type="compositionally biased region" description="Low complexity" evidence="1">
    <location>
        <begin position="80"/>
        <end position="90"/>
    </location>
</feature>
<keyword evidence="2" id="KW-0812">Transmembrane</keyword>
<dbReference type="GeneID" id="20668444"/>
<dbReference type="eggNOG" id="ENOG502SJP1">
    <property type="taxonomic scope" value="Eukaryota"/>
</dbReference>